<dbReference type="Proteomes" id="UP000199032">
    <property type="component" value="Unassembled WGS sequence"/>
</dbReference>
<accession>A0A0S4L5B7</accession>
<name>A0A0S4L5B7_9BACT</name>
<protein>
    <submittedName>
        <fullName evidence="1">Uncharacterized protein</fullName>
    </submittedName>
</protein>
<evidence type="ECO:0000313" key="2">
    <source>
        <dbReference type="Proteomes" id="UP000199032"/>
    </source>
</evidence>
<dbReference type="AlphaFoldDB" id="A0A0S4L5B7"/>
<dbReference type="OrthoDB" id="9814453at2"/>
<keyword evidence="2" id="KW-1185">Reference proteome</keyword>
<dbReference type="RefSeq" id="WP_090744071.1">
    <property type="nucleotide sequence ID" value="NZ_CZQA01000001.1"/>
</dbReference>
<dbReference type="EMBL" id="CZQA01000001">
    <property type="protein sequence ID" value="CUS32823.1"/>
    <property type="molecule type" value="Genomic_DNA"/>
</dbReference>
<gene>
    <name evidence="1" type="ORF">COMA1_10829</name>
</gene>
<proteinExistence type="predicted"/>
<evidence type="ECO:0000313" key="1">
    <source>
        <dbReference type="EMBL" id="CUS32823.1"/>
    </source>
</evidence>
<organism evidence="1 2">
    <name type="scientific">Candidatus Nitrospira nitrosa</name>
    <dbReference type="NCBI Taxonomy" id="1742972"/>
    <lineage>
        <taxon>Bacteria</taxon>
        <taxon>Pseudomonadati</taxon>
        <taxon>Nitrospirota</taxon>
        <taxon>Nitrospiria</taxon>
        <taxon>Nitrospirales</taxon>
        <taxon>Nitrospiraceae</taxon>
        <taxon>Nitrospira</taxon>
    </lineage>
</organism>
<reference evidence="1 2" key="1">
    <citation type="submission" date="2015-10" db="EMBL/GenBank/DDBJ databases">
        <authorList>
            <person name="Gilbert D.G."/>
        </authorList>
    </citation>
    <scope>NUCLEOTIDE SEQUENCE [LARGE SCALE GENOMIC DNA]</scope>
    <source>
        <strain evidence="1">COMA1</strain>
    </source>
</reference>
<sequence length="70" mass="7959">MTMSIAIDQAHIQRVLTALRERGTRCPLESIEGLCSDLTTDQIFLAVDYLTRKGQVCLTLDTDRNYWVQA</sequence>